<accession>A0ABN1PAG4</accession>
<reference evidence="2 3" key="1">
    <citation type="journal article" date="2019" name="Int. J. Syst. Evol. Microbiol.">
        <title>The Global Catalogue of Microorganisms (GCM) 10K type strain sequencing project: providing services to taxonomists for standard genome sequencing and annotation.</title>
        <authorList>
            <consortium name="The Broad Institute Genomics Platform"/>
            <consortium name="The Broad Institute Genome Sequencing Center for Infectious Disease"/>
            <person name="Wu L."/>
            <person name="Ma J."/>
        </authorList>
    </citation>
    <scope>NUCLEOTIDE SEQUENCE [LARGE SCALE GENOMIC DNA]</scope>
    <source>
        <strain evidence="2 3">JCM 11136</strain>
    </source>
</reference>
<comment type="caution">
    <text evidence="2">The sequence shown here is derived from an EMBL/GenBank/DDBJ whole genome shotgun (WGS) entry which is preliminary data.</text>
</comment>
<name>A0ABN1PAG4_9ACTN</name>
<feature type="domain" description="DUF1266" evidence="1">
    <location>
        <begin position="189"/>
        <end position="387"/>
    </location>
</feature>
<proteinExistence type="predicted"/>
<sequence length="390" mass="43905">MLPQGEWQPPSETERDLYAAKLRGDWPGYFDVLAVADLWHAMPRAFVEANPGRRRYTPTPWGHGPGVLVFLTSGMLPHPEPDPVFFTVDLGDLVEDWSHHDVWLAVNPGSPCEAYFPATPEHRRRWRWHADAAEGHSRKGRLRTLWSGGVLHGPLAHGLACGALLCVANGSFWNAMGWHGRGFNAERRRLSEWWGIRSRQDWQLRQKELLADDVGDSLWETVLGVRAAMARELGGHVEVDHWRQVTEGLLRSRGPDGPAPDRLVAGAQRVIGRITRYEARFRADGLLRPGGFVGSVDAWFYGRAAKMARWGLGARYCSVEEAEEAVLEAGRLSRLAYSSWEAFSAGYVLGRCLHFDDEEFGHWYADMLAAHRTLTTDPDSPWLNIPFNSP</sequence>
<dbReference type="Proteomes" id="UP001501578">
    <property type="component" value="Unassembled WGS sequence"/>
</dbReference>
<protein>
    <submittedName>
        <fullName evidence="2">DUF1266 domain-containing protein</fullName>
    </submittedName>
</protein>
<dbReference type="InterPro" id="IPR009677">
    <property type="entry name" value="DUF1266"/>
</dbReference>
<dbReference type="Pfam" id="PF06889">
    <property type="entry name" value="DUF1266"/>
    <property type="match status" value="1"/>
</dbReference>
<evidence type="ECO:0000313" key="3">
    <source>
        <dbReference type="Proteomes" id="UP001501578"/>
    </source>
</evidence>
<keyword evidence="3" id="KW-1185">Reference proteome</keyword>
<organism evidence="2 3">
    <name type="scientific">Nonomuraea longicatena</name>
    <dbReference type="NCBI Taxonomy" id="83682"/>
    <lineage>
        <taxon>Bacteria</taxon>
        <taxon>Bacillati</taxon>
        <taxon>Actinomycetota</taxon>
        <taxon>Actinomycetes</taxon>
        <taxon>Streptosporangiales</taxon>
        <taxon>Streptosporangiaceae</taxon>
        <taxon>Nonomuraea</taxon>
    </lineage>
</organism>
<gene>
    <name evidence="2" type="ORF">GCM10009560_26540</name>
</gene>
<evidence type="ECO:0000313" key="2">
    <source>
        <dbReference type="EMBL" id="GAA0925213.1"/>
    </source>
</evidence>
<dbReference type="RefSeq" id="WP_343950119.1">
    <property type="nucleotide sequence ID" value="NZ_BAAAHQ010000011.1"/>
</dbReference>
<evidence type="ECO:0000259" key="1">
    <source>
        <dbReference type="Pfam" id="PF06889"/>
    </source>
</evidence>
<dbReference type="EMBL" id="BAAAHQ010000011">
    <property type="protein sequence ID" value="GAA0925213.1"/>
    <property type="molecule type" value="Genomic_DNA"/>
</dbReference>